<dbReference type="EMBL" id="CAJVPT010008357">
    <property type="protein sequence ID" value="CAG8551151.1"/>
    <property type="molecule type" value="Genomic_DNA"/>
</dbReference>
<protein>
    <submittedName>
        <fullName evidence="1">1206_t:CDS:1</fullName>
    </submittedName>
</protein>
<comment type="caution">
    <text evidence="1">The sequence shown here is derived from an EMBL/GenBank/DDBJ whole genome shotgun (WGS) entry which is preliminary data.</text>
</comment>
<evidence type="ECO:0000313" key="2">
    <source>
        <dbReference type="Proteomes" id="UP000789525"/>
    </source>
</evidence>
<name>A0ACA9LWG4_9GLOM</name>
<dbReference type="Proteomes" id="UP000789525">
    <property type="component" value="Unassembled WGS sequence"/>
</dbReference>
<keyword evidence="2" id="KW-1185">Reference proteome</keyword>
<evidence type="ECO:0000313" key="1">
    <source>
        <dbReference type="EMBL" id="CAG8551151.1"/>
    </source>
</evidence>
<organism evidence="1 2">
    <name type="scientific">Acaulospora colombiana</name>
    <dbReference type="NCBI Taxonomy" id="27376"/>
    <lineage>
        <taxon>Eukaryota</taxon>
        <taxon>Fungi</taxon>
        <taxon>Fungi incertae sedis</taxon>
        <taxon>Mucoromycota</taxon>
        <taxon>Glomeromycotina</taxon>
        <taxon>Glomeromycetes</taxon>
        <taxon>Diversisporales</taxon>
        <taxon>Acaulosporaceae</taxon>
        <taxon>Acaulospora</taxon>
    </lineage>
</organism>
<accession>A0ACA9LWG4</accession>
<gene>
    <name evidence="1" type="ORF">ACOLOM_LOCUS4859</name>
</gene>
<reference evidence="1" key="1">
    <citation type="submission" date="2021-06" db="EMBL/GenBank/DDBJ databases">
        <authorList>
            <person name="Kallberg Y."/>
            <person name="Tangrot J."/>
            <person name="Rosling A."/>
        </authorList>
    </citation>
    <scope>NUCLEOTIDE SEQUENCE</scope>
    <source>
        <strain evidence="1">CL356</strain>
    </source>
</reference>
<sequence length="471" mass="54793">MFSIPSETSSKLRSAKNFINFLTRLEYSNASTLQPEQILWAYENEETSYLLDWLCENIDVEKNYIGDNEGGLDTFEFEKIKGEHENVEKEIMTLQKRQSHVIAHRDQLRLTLKDLEEQLANLKRISHELDDKNKDVDRLVEDDSVKFGWILHLALIFTAECGFRYPNSECKYIQVVSNHEYWVTYLKTLEDEVSRLESIVINVNDLTLRYEQYENSIALANQNIESDIIPKVKDYLNILAELEIERPILMADYNIQSKYQESFIDRMDLACCYTAIDLLSTQYARLQLIYQAFNIELDDHKEVHRLLTGVTNELKRRAEGISSRMGLMSASDFVDSKIGRTVVESADNMILSMRGLMNLDILRASTSKNFSRGRRSSTFVTYESVKEKLILLEQARTNARDKMEEELRAQQEFIKSSEEVESTLDSILYKDSFTSELILTPRFPNEMFATKNYSSRTKDQTQPDCLETHGH</sequence>
<proteinExistence type="predicted"/>